<feature type="compositionally biased region" description="Polar residues" evidence="1">
    <location>
        <begin position="9"/>
        <end position="20"/>
    </location>
</feature>
<dbReference type="GO" id="GO:0034237">
    <property type="term" value="F:protein kinase A regulatory subunit binding"/>
    <property type="evidence" value="ECO:0007669"/>
    <property type="project" value="TreeGrafter"/>
</dbReference>
<feature type="region of interest" description="Disordered" evidence="1">
    <location>
        <begin position="248"/>
        <end position="268"/>
    </location>
</feature>
<dbReference type="Proteomes" id="UP000663879">
    <property type="component" value="Unassembled WGS sequence"/>
</dbReference>
<evidence type="ECO:0000313" key="2">
    <source>
        <dbReference type="EMBL" id="CAF0756487.1"/>
    </source>
</evidence>
<dbReference type="PANTHER" id="PTHR23276">
    <property type="entry name" value="PROTEIN PRRC1"/>
    <property type="match status" value="1"/>
</dbReference>
<proteinExistence type="predicted"/>
<dbReference type="AlphaFoldDB" id="A0A813PR05"/>
<dbReference type="GO" id="GO:0005737">
    <property type="term" value="C:cytoplasm"/>
    <property type="evidence" value="ECO:0007669"/>
    <property type="project" value="TreeGrafter"/>
</dbReference>
<gene>
    <name evidence="2" type="ORF">OXX778_LOCUS4198</name>
</gene>
<feature type="region of interest" description="Disordered" evidence="1">
    <location>
        <begin position="1"/>
        <end position="20"/>
    </location>
</feature>
<dbReference type="EMBL" id="CAJNOC010000402">
    <property type="protein sequence ID" value="CAF0756487.1"/>
    <property type="molecule type" value="Genomic_DNA"/>
</dbReference>
<accession>A0A813PR05</accession>
<comment type="caution">
    <text evidence="2">The sequence shown here is derived from an EMBL/GenBank/DDBJ whole genome shotgun (WGS) entry which is preliminary data.</text>
</comment>
<evidence type="ECO:0000256" key="1">
    <source>
        <dbReference type="SAM" id="MobiDB-lite"/>
    </source>
</evidence>
<keyword evidence="3" id="KW-1185">Reference proteome</keyword>
<evidence type="ECO:0008006" key="4">
    <source>
        <dbReference type="Google" id="ProtNLM"/>
    </source>
</evidence>
<dbReference type="PANTHER" id="PTHR23276:SF2">
    <property type="entry name" value="PROTEIN PRRC1"/>
    <property type="match status" value="1"/>
</dbReference>
<dbReference type="InterPro" id="IPR026534">
    <property type="entry name" value="PRRC1"/>
</dbReference>
<dbReference type="OrthoDB" id="4968544at2759"/>
<reference evidence="2" key="1">
    <citation type="submission" date="2021-02" db="EMBL/GenBank/DDBJ databases">
        <authorList>
            <person name="Nowell W R."/>
        </authorList>
    </citation>
    <scope>NUCLEOTIDE SEQUENCE</scope>
    <source>
        <strain evidence="2">Ploen Becks lab</strain>
    </source>
</reference>
<protein>
    <recommendedName>
        <fullName evidence="4">PRRC1</fullName>
    </recommendedName>
</protein>
<organism evidence="2 3">
    <name type="scientific">Brachionus calyciflorus</name>
    <dbReference type="NCBI Taxonomy" id="104777"/>
    <lineage>
        <taxon>Eukaryota</taxon>
        <taxon>Metazoa</taxon>
        <taxon>Spiralia</taxon>
        <taxon>Gnathifera</taxon>
        <taxon>Rotifera</taxon>
        <taxon>Eurotatoria</taxon>
        <taxon>Monogononta</taxon>
        <taxon>Pseudotrocha</taxon>
        <taxon>Ploima</taxon>
        <taxon>Brachionidae</taxon>
        <taxon>Brachionus</taxon>
    </lineage>
</organism>
<name>A0A813PR05_9BILA</name>
<evidence type="ECO:0000313" key="3">
    <source>
        <dbReference type="Proteomes" id="UP000663879"/>
    </source>
</evidence>
<sequence length="495" mass="54275">MMSADDEPQSNGSNILTSLPPSNNLINEAFNLKPLSNSIGILPPTSSHFKPIQTETKVETPAPVSALFAETKTSFFDSPQVITPVATKAPTPPNTSSIFNSTQPLNLAPITANLLPPSLIPPPSTIPPSAIIPPPNATGSNPYSAKGALNKKVYDTGISVLPINQNQTFLKPVTDQTLPNSGLFIPPSTPSPSTSLPPTPIPLLQPSPLNVQNKNVQPPTITPIFPIQNQNIPPLAPSVSVPFQQPSISLNERTPGLDKQASQNYPQQQQKKPWGWFSNVVEKVVTTIDPQMKDYIHPANKQIYLVSSMSNPKIVHIVREAFCDAGFSKITMNGIEAQNNTQFAPQIVGYPCAIQSAKEKLENTLYSMQNIDCIVVSFQDFITELTSDNWYELAVVMLKDKQNQIEITVFTEATPVSSDDVAQLQQFTPEDYSLKWSGLSCRLAEKNFNFNQAQTCTFLNYETPETIISTGRLHHALKTLALLYKNKLLSMMNNK</sequence>